<keyword evidence="1" id="KW-0539">Nucleus</keyword>
<proteinExistence type="predicted"/>
<evidence type="ECO:0000259" key="3">
    <source>
        <dbReference type="PROSITE" id="PS50090"/>
    </source>
</evidence>
<dbReference type="EMBL" id="JAUTDP010000014">
    <property type="protein sequence ID" value="KAK3389001.1"/>
    <property type="molecule type" value="Genomic_DNA"/>
</dbReference>
<feature type="region of interest" description="Disordered" evidence="2">
    <location>
        <begin position="245"/>
        <end position="272"/>
    </location>
</feature>
<protein>
    <recommendedName>
        <fullName evidence="7">MYB transcription factor</fullName>
    </recommendedName>
</protein>
<feature type="compositionally biased region" description="Low complexity" evidence="2">
    <location>
        <begin position="335"/>
        <end position="347"/>
    </location>
</feature>
<feature type="region of interest" description="Disordered" evidence="2">
    <location>
        <begin position="73"/>
        <end position="108"/>
    </location>
</feature>
<feature type="domain" description="Myb-like" evidence="3">
    <location>
        <begin position="262"/>
        <end position="315"/>
    </location>
</feature>
<feature type="compositionally biased region" description="Low complexity" evidence="2">
    <location>
        <begin position="481"/>
        <end position="502"/>
    </location>
</feature>
<feature type="compositionally biased region" description="Basic residues" evidence="2">
    <location>
        <begin position="381"/>
        <end position="390"/>
    </location>
</feature>
<feature type="region of interest" description="Disordered" evidence="2">
    <location>
        <begin position="318"/>
        <end position="396"/>
    </location>
</feature>
<feature type="compositionally biased region" description="Basic and acidic residues" evidence="2">
    <location>
        <begin position="437"/>
        <end position="458"/>
    </location>
</feature>
<feature type="domain" description="HTH myb-type" evidence="4">
    <location>
        <begin position="262"/>
        <end position="321"/>
    </location>
</feature>
<dbReference type="PANTHER" id="PTHR46734">
    <property type="entry name" value="TELOMERIC REPEAT-BINDING FACTOR 1 TERF1"/>
    <property type="match status" value="1"/>
</dbReference>
<sequence>MATIEPRLMHLSTVLNTQQADSPSTVQLGPITTSANNNNNTSLFLPTLSRDAGQQQHQHQQQLQRVDKQLPTLPPIHTLSNESLTKQTPRIDPFGSESAARHPSSSHSLQLLLSNTPESSSTPLSLRRSATDHPDAFQDAANKKRQRVLAANDEHIQLPQPLKKQKSTQEVVLHQQQHLVTVPPILNGLHEPPPNPNTSRFPPILAGVVDHEPPRISSYMHDLSPPAHIPASTTTTPPAEWLITSPPPTDGDKASGGKAKRRAAKPRRKWSDEETNNLLLGVSRHGVGKWTTILEDPDYKFNDRTAGDLKDRFRTCCPEELRGGSSKRSPGADKSTSGESSTPTTTISRHKNGLSLDALLSNPEAGPSDRDRGDSDSAPAKQRKSRAHRKKMEDLVELGIRGPFKKSHRRERRPFTDIDDKEILAGLKKHGPAWTKIQRDPEYHLQSRQPTDLRDRVRNKYPAIYASIEKTNPRDKDQRGSAEAAASSSSSLLEPSANSSMSKTMEPTIARSIEHHVSRQSSREELPKWLPNTTCEPTGTLPGLASVFADMPDGPLASSHFGQPPEMDISRLLLNDGHDSSSASERLRYGQGGMGGGGPVHPGGQDGSSSGLAHRRGH</sequence>
<keyword evidence="6" id="KW-1185">Reference proteome</keyword>
<dbReference type="InterPro" id="IPR017930">
    <property type="entry name" value="Myb_dom"/>
</dbReference>
<comment type="caution">
    <text evidence="5">The sequence shown here is derived from an EMBL/GenBank/DDBJ whole genome shotgun (WGS) entry which is preliminary data.</text>
</comment>
<feature type="compositionally biased region" description="Basic and acidic residues" evidence="2">
    <location>
        <begin position="471"/>
        <end position="480"/>
    </location>
</feature>
<dbReference type="CDD" id="cd11660">
    <property type="entry name" value="SANT_TRF"/>
    <property type="match status" value="2"/>
</dbReference>
<feature type="region of interest" description="Disordered" evidence="2">
    <location>
        <begin position="432"/>
        <end position="504"/>
    </location>
</feature>
<dbReference type="Pfam" id="PF00249">
    <property type="entry name" value="Myb_DNA-binding"/>
    <property type="match status" value="1"/>
</dbReference>
<evidence type="ECO:0000313" key="5">
    <source>
        <dbReference type="EMBL" id="KAK3389001.1"/>
    </source>
</evidence>
<reference evidence="5" key="2">
    <citation type="submission" date="2023-07" db="EMBL/GenBank/DDBJ databases">
        <authorList>
            <consortium name="Lawrence Berkeley National Laboratory"/>
            <person name="Haridas S."/>
            <person name="Hensen N."/>
            <person name="Bonometti L."/>
            <person name="Westerberg I."/>
            <person name="Brannstrom I.O."/>
            <person name="Guillou S."/>
            <person name="Cros-Aarteil S."/>
            <person name="Calhoun S."/>
            <person name="Kuo A."/>
            <person name="Mondo S."/>
            <person name="Pangilinan J."/>
            <person name="Riley R."/>
            <person name="LaButti K."/>
            <person name="Andreopoulos B."/>
            <person name="Lipzen A."/>
            <person name="Chen C."/>
            <person name="Yanf M."/>
            <person name="Daum C."/>
            <person name="Ng V."/>
            <person name="Clum A."/>
            <person name="Steindorff A."/>
            <person name="Ohm R."/>
            <person name="Martin F."/>
            <person name="Silar P."/>
            <person name="Natvig D."/>
            <person name="Lalanne C."/>
            <person name="Gautier V."/>
            <person name="Ament-velasquez S.L."/>
            <person name="Kruys A."/>
            <person name="Hutchinson M.I."/>
            <person name="Powell A.J."/>
            <person name="Barry K."/>
            <person name="Miller A.N."/>
            <person name="Grigoriev I.V."/>
            <person name="Debuchy R."/>
            <person name="Gladieux P."/>
            <person name="Thoren M.H."/>
            <person name="Johannesson H."/>
        </authorList>
    </citation>
    <scope>NUCLEOTIDE SEQUENCE</scope>
    <source>
        <strain evidence="5">FGSC 1904</strain>
    </source>
</reference>
<dbReference type="PANTHER" id="PTHR46734:SF1">
    <property type="entry name" value="TELOMERIC REPEAT-BINDING FACTOR 1"/>
    <property type="match status" value="1"/>
</dbReference>
<feature type="compositionally biased region" description="Polar residues" evidence="2">
    <location>
        <begin position="78"/>
        <end position="88"/>
    </location>
</feature>
<dbReference type="AlphaFoldDB" id="A0AAE0U317"/>
<feature type="compositionally biased region" description="Basic residues" evidence="2">
    <location>
        <begin position="258"/>
        <end position="268"/>
    </location>
</feature>
<name>A0AAE0U317_SORBR</name>
<dbReference type="Gene3D" id="1.10.10.60">
    <property type="entry name" value="Homeodomain-like"/>
    <property type="match status" value="1"/>
</dbReference>
<evidence type="ECO:0000313" key="6">
    <source>
        <dbReference type="Proteomes" id="UP001281003"/>
    </source>
</evidence>
<feature type="compositionally biased region" description="Gly residues" evidence="2">
    <location>
        <begin position="590"/>
        <end position="606"/>
    </location>
</feature>
<gene>
    <name evidence="5" type="ORF">B0T20DRAFT_91478</name>
</gene>
<organism evidence="5 6">
    <name type="scientific">Sordaria brevicollis</name>
    <dbReference type="NCBI Taxonomy" id="83679"/>
    <lineage>
        <taxon>Eukaryota</taxon>
        <taxon>Fungi</taxon>
        <taxon>Dikarya</taxon>
        <taxon>Ascomycota</taxon>
        <taxon>Pezizomycotina</taxon>
        <taxon>Sordariomycetes</taxon>
        <taxon>Sordariomycetidae</taxon>
        <taxon>Sordariales</taxon>
        <taxon>Sordariaceae</taxon>
        <taxon>Sordaria</taxon>
    </lineage>
</organism>
<dbReference type="SUPFAM" id="SSF46689">
    <property type="entry name" value="Homeodomain-like"/>
    <property type="match status" value="2"/>
</dbReference>
<dbReference type="Proteomes" id="UP001281003">
    <property type="component" value="Unassembled WGS sequence"/>
</dbReference>
<accession>A0AAE0U317</accession>
<dbReference type="InterPro" id="IPR052450">
    <property type="entry name" value="TRBD-Containing_Protein"/>
</dbReference>
<evidence type="ECO:0000259" key="4">
    <source>
        <dbReference type="PROSITE" id="PS51294"/>
    </source>
</evidence>
<dbReference type="InterPro" id="IPR009057">
    <property type="entry name" value="Homeodomain-like_sf"/>
</dbReference>
<feature type="region of interest" description="Disordered" evidence="2">
    <location>
        <begin position="558"/>
        <end position="618"/>
    </location>
</feature>
<dbReference type="SMART" id="SM00717">
    <property type="entry name" value="SANT"/>
    <property type="match status" value="2"/>
</dbReference>
<dbReference type="PROSITE" id="PS51294">
    <property type="entry name" value="HTH_MYB"/>
    <property type="match status" value="1"/>
</dbReference>
<reference evidence="5" key="1">
    <citation type="journal article" date="2023" name="Mol. Phylogenet. Evol.">
        <title>Genome-scale phylogeny and comparative genomics of the fungal order Sordariales.</title>
        <authorList>
            <person name="Hensen N."/>
            <person name="Bonometti L."/>
            <person name="Westerberg I."/>
            <person name="Brannstrom I.O."/>
            <person name="Guillou S."/>
            <person name="Cros-Aarteil S."/>
            <person name="Calhoun S."/>
            <person name="Haridas S."/>
            <person name="Kuo A."/>
            <person name="Mondo S."/>
            <person name="Pangilinan J."/>
            <person name="Riley R."/>
            <person name="LaButti K."/>
            <person name="Andreopoulos B."/>
            <person name="Lipzen A."/>
            <person name="Chen C."/>
            <person name="Yan M."/>
            <person name="Daum C."/>
            <person name="Ng V."/>
            <person name="Clum A."/>
            <person name="Steindorff A."/>
            <person name="Ohm R.A."/>
            <person name="Martin F."/>
            <person name="Silar P."/>
            <person name="Natvig D.O."/>
            <person name="Lalanne C."/>
            <person name="Gautier V."/>
            <person name="Ament-Velasquez S.L."/>
            <person name="Kruys A."/>
            <person name="Hutchinson M.I."/>
            <person name="Powell A.J."/>
            <person name="Barry K."/>
            <person name="Miller A.N."/>
            <person name="Grigoriev I.V."/>
            <person name="Debuchy R."/>
            <person name="Gladieux P."/>
            <person name="Hiltunen Thoren M."/>
            <person name="Johannesson H."/>
        </authorList>
    </citation>
    <scope>NUCLEOTIDE SEQUENCE</scope>
    <source>
        <strain evidence="5">FGSC 1904</strain>
    </source>
</reference>
<evidence type="ECO:0008006" key="7">
    <source>
        <dbReference type="Google" id="ProtNLM"/>
    </source>
</evidence>
<dbReference type="Gene3D" id="1.10.246.220">
    <property type="match status" value="1"/>
</dbReference>
<dbReference type="PROSITE" id="PS50090">
    <property type="entry name" value="MYB_LIKE"/>
    <property type="match status" value="1"/>
</dbReference>
<evidence type="ECO:0000256" key="1">
    <source>
        <dbReference type="ARBA" id="ARBA00023242"/>
    </source>
</evidence>
<evidence type="ECO:0000256" key="2">
    <source>
        <dbReference type="SAM" id="MobiDB-lite"/>
    </source>
</evidence>
<dbReference type="InterPro" id="IPR001005">
    <property type="entry name" value="SANT/Myb"/>
</dbReference>